<comment type="caution">
    <text evidence="2">The sequence shown here is derived from an EMBL/GenBank/DDBJ whole genome shotgun (WGS) entry which is preliminary data.</text>
</comment>
<evidence type="ECO:0000256" key="1">
    <source>
        <dbReference type="SAM" id="Coils"/>
    </source>
</evidence>
<keyword evidence="1" id="KW-0175">Coiled coil</keyword>
<proteinExistence type="predicted"/>
<dbReference type="GO" id="GO:0044659">
    <property type="term" value="P:viral release from host cell by cytolysis"/>
    <property type="evidence" value="ECO:0007669"/>
    <property type="project" value="InterPro"/>
</dbReference>
<feature type="coiled-coil region" evidence="1">
    <location>
        <begin position="62"/>
        <end position="89"/>
    </location>
</feature>
<evidence type="ECO:0000313" key="2">
    <source>
        <dbReference type="EMBL" id="GFN45744.1"/>
    </source>
</evidence>
<dbReference type="AlphaFoldDB" id="A0A6L2ZMU8"/>
<sequence>MFNRGCFILMSLILLMSLAAGYYHFELAKKENIIKRITDERNNALLIMEGIKKQHQQLTALDNQHTQELTHAKTQLAALERDVNDKQRRVQLNATCPLSPATASTGLDDGTRARLNDTAIKHYFHLRERIDTATQQIAGLQDYIRQVCLQAEG</sequence>
<dbReference type="Pfam" id="PF03245">
    <property type="entry name" value="Phage_lysis"/>
    <property type="match status" value="1"/>
</dbReference>
<dbReference type="EMBL" id="BLXO01000002">
    <property type="protein sequence ID" value="GFN45744.1"/>
    <property type="molecule type" value="Genomic_DNA"/>
</dbReference>
<organism evidence="2 3">
    <name type="scientific">Candidatus Regiella insecticola</name>
    <dbReference type="NCBI Taxonomy" id="138073"/>
    <lineage>
        <taxon>Bacteria</taxon>
        <taxon>Pseudomonadati</taxon>
        <taxon>Pseudomonadota</taxon>
        <taxon>Gammaproteobacteria</taxon>
        <taxon>Enterobacterales</taxon>
        <taxon>Enterobacteriaceae</taxon>
        <taxon>aphid secondary symbionts</taxon>
        <taxon>Candidatus Regiella</taxon>
    </lineage>
</organism>
<accession>A0A6L2ZMU8</accession>
<protein>
    <submittedName>
        <fullName evidence="2">Putative phage lysis protein, endopeptidase</fullName>
    </submittedName>
</protein>
<dbReference type="InterPro" id="IPR004929">
    <property type="entry name" value="I-spanin"/>
</dbReference>
<evidence type="ECO:0000313" key="3">
    <source>
        <dbReference type="Proteomes" id="UP000504714"/>
    </source>
</evidence>
<dbReference type="Proteomes" id="UP000504714">
    <property type="component" value="Unassembled WGS sequence"/>
</dbReference>
<gene>
    <name evidence="2" type="ORF">RINTU1_10410</name>
</gene>
<name>A0A6L2ZMU8_9ENTR</name>
<reference evidence="2 3" key="1">
    <citation type="submission" date="2020-06" db="EMBL/GenBank/DDBJ databases">
        <title>The genome sequence of Candidatus Regiella insecticola strain Tut.</title>
        <authorList>
            <person name="Nikoh N."/>
            <person name="Tsuchida T."/>
            <person name="Koga R."/>
            <person name="Oshima K."/>
            <person name="Hattori M."/>
            <person name="Fukatsu T."/>
        </authorList>
    </citation>
    <scope>NUCLEOTIDE SEQUENCE [LARGE SCALE GENOMIC DNA]</scope>
    <source>
        <strain evidence="2 3">Tut</strain>
    </source>
</reference>